<dbReference type="SUPFAM" id="SSF51556">
    <property type="entry name" value="Metallo-dependent hydrolases"/>
    <property type="match status" value="1"/>
</dbReference>
<dbReference type="PANTHER" id="PTHR43668">
    <property type="entry name" value="ALLANTOINASE"/>
    <property type="match status" value="1"/>
</dbReference>
<dbReference type="OrthoDB" id="9803027at2"/>
<comment type="pathway">
    <text evidence="3">Nitrogen metabolism; (S)-allantoin degradation; allantoate from (S)-allantoin: step 1/1.</text>
</comment>
<evidence type="ECO:0000256" key="7">
    <source>
        <dbReference type="ARBA" id="ARBA00012863"/>
    </source>
</evidence>
<dbReference type="Gene3D" id="3.20.20.140">
    <property type="entry name" value="Metal-dependent hydrolases"/>
    <property type="match status" value="1"/>
</dbReference>
<comment type="cofactor">
    <cofactor evidence="1">
        <name>Zn(2+)</name>
        <dbReference type="ChEBI" id="CHEBI:29105"/>
    </cofactor>
</comment>
<dbReference type="AlphaFoldDB" id="A0A4Q7NWK5"/>
<dbReference type="InterPro" id="IPR011059">
    <property type="entry name" value="Metal-dep_hydrolase_composite"/>
</dbReference>
<dbReference type="NCBIfam" id="TIGR03178">
    <property type="entry name" value="allantoinase"/>
    <property type="match status" value="1"/>
</dbReference>
<dbReference type="GO" id="GO:0008270">
    <property type="term" value="F:zinc ion binding"/>
    <property type="evidence" value="ECO:0007669"/>
    <property type="project" value="InterPro"/>
</dbReference>
<evidence type="ECO:0000256" key="8">
    <source>
        <dbReference type="ARBA" id="ARBA00022631"/>
    </source>
</evidence>
<comment type="subunit">
    <text evidence="6">Homotetramer.</text>
</comment>
<evidence type="ECO:0000313" key="14">
    <source>
        <dbReference type="Proteomes" id="UP000293638"/>
    </source>
</evidence>
<dbReference type="InterPro" id="IPR050138">
    <property type="entry name" value="DHOase/Allantoinase_Hydrolase"/>
</dbReference>
<evidence type="ECO:0000256" key="2">
    <source>
        <dbReference type="ARBA" id="ARBA00002368"/>
    </source>
</evidence>
<evidence type="ECO:0000256" key="1">
    <source>
        <dbReference type="ARBA" id="ARBA00001947"/>
    </source>
</evidence>
<dbReference type="EC" id="3.5.2.5" evidence="7"/>
<evidence type="ECO:0000256" key="11">
    <source>
        <dbReference type="ARBA" id="ARBA00022833"/>
    </source>
</evidence>
<dbReference type="PANTHER" id="PTHR43668:SF2">
    <property type="entry name" value="ALLANTOINASE"/>
    <property type="match status" value="1"/>
</dbReference>
<evidence type="ECO:0000256" key="10">
    <source>
        <dbReference type="ARBA" id="ARBA00022801"/>
    </source>
</evidence>
<comment type="function">
    <text evidence="2">Catalyzes the reversible cyclization of carbamoyl aspartate to dihydroorotate.</text>
</comment>
<keyword evidence="14" id="KW-1185">Reference proteome</keyword>
<evidence type="ECO:0000256" key="5">
    <source>
        <dbReference type="ARBA" id="ARBA00010368"/>
    </source>
</evidence>
<dbReference type="PROSITE" id="PS00482">
    <property type="entry name" value="DIHYDROOROTASE_1"/>
    <property type="match status" value="1"/>
</dbReference>
<feature type="domain" description="Amidohydrolase-related" evidence="12">
    <location>
        <begin position="51"/>
        <end position="427"/>
    </location>
</feature>
<dbReference type="Proteomes" id="UP000293638">
    <property type="component" value="Unassembled WGS sequence"/>
</dbReference>
<accession>A0A4Q7NWK5</accession>
<organism evidence="13 14">
    <name type="scientific">Motilibacter rhizosphaerae</name>
    <dbReference type="NCBI Taxonomy" id="598652"/>
    <lineage>
        <taxon>Bacteria</taxon>
        <taxon>Bacillati</taxon>
        <taxon>Actinomycetota</taxon>
        <taxon>Actinomycetes</taxon>
        <taxon>Motilibacterales</taxon>
        <taxon>Motilibacteraceae</taxon>
        <taxon>Motilibacter</taxon>
    </lineage>
</organism>
<dbReference type="GO" id="GO:0005737">
    <property type="term" value="C:cytoplasm"/>
    <property type="evidence" value="ECO:0007669"/>
    <property type="project" value="TreeGrafter"/>
</dbReference>
<reference evidence="13 14" key="1">
    <citation type="submission" date="2019-02" db="EMBL/GenBank/DDBJ databases">
        <title>Genomic Encyclopedia of Type Strains, Phase IV (KMG-IV): sequencing the most valuable type-strain genomes for metagenomic binning, comparative biology and taxonomic classification.</title>
        <authorList>
            <person name="Goeker M."/>
        </authorList>
    </citation>
    <scope>NUCLEOTIDE SEQUENCE [LARGE SCALE GENOMIC DNA]</scope>
    <source>
        <strain evidence="13 14">DSM 45622</strain>
    </source>
</reference>
<dbReference type="GO" id="GO:0050897">
    <property type="term" value="F:cobalt ion binding"/>
    <property type="evidence" value="ECO:0007669"/>
    <property type="project" value="InterPro"/>
</dbReference>
<evidence type="ECO:0000256" key="3">
    <source>
        <dbReference type="ARBA" id="ARBA00004968"/>
    </source>
</evidence>
<keyword evidence="11" id="KW-0862">Zinc</keyword>
<evidence type="ECO:0000313" key="13">
    <source>
        <dbReference type="EMBL" id="RZS91681.1"/>
    </source>
</evidence>
<dbReference type="InterPro" id="IPR002195">
    <property type="entry name" value="Dihydroorotase_CS"/>
</dbReference>
<dbReference type="GO" id="GO:0004038">
    <property type="term" value="F:allantoinase activity"/>
    <property type="evidence" value="ECO:0007669"/>
    <property type="project" value="UniProtKB-EC"/>
</dbReference>
<dbReference type="SUPFAM" id="SSF51338">
    <property type="entry name" value="Composite domain of metallo-dependent hydrolases"/>
    <property type="match status" value="1"/>
</dbReference>
<sequence>MTTALRSDRVVLPSGVRPATVLIDEGAISAVLSGTAPLPRDVELHDVTGLVVSPGLVDSHVHVNEPGRTQWEGFATATAAAAAGGVTTIVDMPLNSIPATTTVGALAEKRAAAQDQVVVDVAFWGGITSDDTSSVAPLVAAGVCGFKVFLVPSGVDEFCSIGPGELERALAVTARLGVPVIVHAEAPGPLERAPAPQGRSYAAYVASRPPEAEVEAVQSVIDAVRTTGGRAHILHLSAQECLPLLRSARAEGLPITVETCPHYLSLSAEDIPDGATQCKCAPPVRSEANRAALWRALGDGVIDCMVSDHSPASPEVKSLDTGDFGTAWGGISGIQTSLPVVWTAARQLGYGLVDMARWQSATPARIAGLPQKGGIDVGKDADLVVWDPDAEFVVKAEDLLQRHKISPWHGKRLSGVVAQTWLRGERVEQAAPPRGLLLNRGVSVGAGA</sequence>
<comment type="similarity">
    <text evidence="5">Belongs to the metallo-dependent hydrolases superfamily. Allantoinase family.</text>
</comment>
<name>A0A4Q7NWK5_9ACTN</name>
<dbReference type="InterPro" id="IPR006680">
    <property type="entry name" value="Amidohydro-rel"/>
</dbReference>
<dbReference type="FunFam" id="3.20.20.140:FF:000032">
    <property type="entry name" value="Allantoinase Dal1"/>
    <property type="match status" value="1"/>
</dbReference>
<dbReference type="RefSeq" id="WP_130491715.1">
    <property type="nucleotide sequence ID" value="NZ_SGXD01000001.1"/>
</dbReference>
<evidence type="ECO:0000256" key="6">
    <source>
        <dbReference type="ARBA" id="ARBA00011881"/>
    </source>
</evidence>
<dbReference type="GO" id="GO:0000256">
    <property type="term" value="P:allantoin catabolic process"/>
    <property type="evidence" value="ECO:0007669"/>
    <property type="project" value="InterPro"/>
</dbReference>
<evidence type="ECO:0000259" key="12">
    <source>
        <dbReference type="Pfam" id="PF01979"/>
    </source>
</evidence>
<comment type="similarity">
    <text evidence="4">Belongs to the metallo-dependent hydrolases superfamily. DHOase family. Class I DHOase subfamily.</text>
</comment>
<keyword evidence="9" id="KW-0479">Metal-binding</keyword>
<dbReference type="GO" id="GO:0006145">
    <property type="term" value="P:purine nucleobase catabolic process"/>
    <property type="evidence" value="ECO:0007669"/>
    <property type="project" value="TreeGrafter"/>
</dbReference>
<gene>
    <name evidence="13" type="ORF">EV189_0928</name>
</gene>
<keyword evidence="10" id="KW-0378">Hydrolase</keyword>
<evidence type="ECO:0000256" key="9">
    <source>
        <dbReference type="ARBA" id="ARBA00022723"/>
    </source>
</evidence>
<dbReference type="InterPro" id="IPR017593">
    <property type="entry name" value="Allantoinase"/>
</dbReference>
<protein>
    <recommendedName>
        <fullName evidence="7">allantoinase</fullName>
        <ecNumber evidence="7">3.5.2.5</ecNumber>
    </recommendedName>
</protein>
<proteinExistence type="inferred from homology"/>
<dbReference type="EMBL" id="SGXD01000001">
    <property type="protein sequence ID" value="RZS91681.1"/>
    <property type="molecule type" value="Genomic_DNA"/>
</dbReference>
<dbReference type="InterPro" id="IPR032466">
    <property type="entry name" value="Metal_Hydrolase"/>
</dbReference>
<comment type="caution">
    <text evidence="13">The sequence shown here is derived from an EMBL/GenBank/DDBJ whole genome shotgun (WGS) entry which is preliminary data.</text>
</comment>
<keyword evidence="8" id="KW-0659">Purine metabolism</keyword>
<evidence type="ECO:0000256" key="4">
    <source>
        <dbReference type="ARBA" id="ARBA00010286"/>
    </source>
</evidence>
<dbReference type="Pfam" id="PF01979">
    <property type="entry name" value="Amidohydro_1"/>
    <property type="match status" value="1"/>
</dbReference>